<comment type="caution">
    <text evidence="2">The sequence shown here is derived from an EMBL/GenBank/DDBJ whole genome shotgun (WGS) entry which is preliminary data.</text>
</comment>
<feature type="region of interest" description="Disordered" evidence="1">
    <location>
        <begin position="106"/>
        <end position="141"/>
    </location>
</feature>
<dbReference type="EMBL" id="PYDT01000006">
    <property type="protein sequence ID" value="THU57483.1"/>
    <property type="molecule type" value="Genomic_DNA"/>
</dbReference>
<evidence type="ECO:0000256" key="1">
    <source>
        <dbReference type="SAM" id="MobiDB-lite"/>
    </source>
</evidence>
<gene>
    <name evidence="2" type="ORF">C4D60_Mb03t04010</name>
</gene>
<protein>
    <submittedName>
        <fullName evidence="2">Uncharacterized protein</fullName>
    </submittedName>
</protein>
<feature type="compositionally biased region" description="Basic residues" evidence="1">
    <location>
        <begin position="49"/>
        <end position="65"/>
    </location>
</feature>
<keyword evidence="3" id="KW-1185">Reference proteome</keyword>
<feature type="region of interest" description="Disordered" evidence="1">
    <location>
        <begin position="27"/>
        <end position="72"/>
    </location>
</feature>
<name>A0A4S8J7D1_MUSBA</name>
<proteinExistence type="predicted"/>
<reference evidence="2 3" key="1">
    <citation type="journal article" date="2019" name="Nat. Plants">
        <title>Genome sequencing of Musa balbisiana reveals subgenome evolution and function divergence in polyploid bananas.</title>
        <authorList>
            <person name="Yao X."/>
        </authorList>
    </citation>
    <scope>NUCLEOTIDE SEQUENCE [LARGE SCALE GENOMIC DNA]</scope>
    <source>
        <strain evidence="3">cv. DH-PKW</strain>
        <tissue evidence="2">Leaves</tissue>
    </source>
</reference>
<accession>A0A4S8J7D1</accession>
<evidence type="ECO:0000313" key="2">
    <source>
        <dbReference type="EMBL" id="THU57483.1"/>
    </source>
</evidence>
<organism evidence="2 3">
    <name type="scientific">Musa balbisiana</name>
    <name type="common">Banana</name>
    <dbReference type="NCBI Taxonomy" id="52838"/>
    <lineage>
        <taxon>Eukaryota</taxon>
        <taxon>Viridiplantae</taxon>
        <taxon>Streptophyta</taxon>
        <taxon>Embryophyta</taxon>
        <taxon>Tracheophyta</taxon>
        <taxon>Spermatophyta</taxon>
        <taxon>Magnoliopsida</taxon>
        <taxon>Liliopsida</taxon>
        <taxon>Zingiberales</taxon>
        <taxon>Musaceae</taxon>
        <taxon>Musa</taxon>
    </lineage>
</organism>
<dbReference type="Proteomes" id="UP000317650">
    <property type="component" value="Chromosome 3"/>
</dbReference>
<evidence type="ECO:0000313" key="3">
    <source>
        <dbReference type="Proteomes" id="UP000317650"/>
    </source>
</evidence>
<dbReference type="AlphaFoldDB" id="A0A4S8J7D1"/>
<sequence length="141" mass="16155">MNPVRPHRIHHCLRKCKSSQCFDEKKKKRVHRKERWRNIGGRRKEDGRRRRRRSAVVVSKWKRQHRSGEEAMARAATLSGLEKGQAAKNPKFTANLQTLLQPWCSGEHTVSAGDPSGPPVQDPETVGVSEIWRTRSTSSQP</sequence>